<dbReference type="EMBL" id="LAZR01040311">
    <property type="protein sequence ID" value="KKL14805.1"/>
    <property type="molecule type" value="Genomic_DNA"/>
</dbReference>
<name>A0A0F9AZJ9_9ZZZZ</name>
<accession>A0A0F9AZJ9</accession>
<gene>
    <name evidence="2" type="ORF">LCGC14_2512000</name>
</gene>
<protein>
    <submittedName>
        <fullName evidence="2">Uncharacterized protein</fullName>
    </submittedName>
</protein>
<dbReference type="AlphaFoldDB" id="A0A0F9AZJ9"/>
<feature type="compositionally biased region" description="Basic and acidic residues" evidence="1">
    <location>
        <begin position="11"/>
        <end position="25"/>
    </location>
</feature>
<feature type="non-terminal residue" evidence="2">
    <location>
        <position position="1"/>
    </location>
</feature>
<organism evidence="2">
    <name type="scientific">marine sediment metagenome</name>
    <dbReference type="NCBI Taxonomy" id="412755"/>
    <lineage>
        <taxon>unclassified sequences</taxon>
        <taxon>metagenomes</taxon>
        <taxon>ecological metagenomes</taxon>
    </lineage>
</organism>
<feature type="region of interest" description="Disordered" evidence="1">
    <location>
        <begin position="1"/>
        <end position="25"/>
    </location>
</feature>
<evidence type="ECO:0000256" key="1">
    <source>
        <dbReference type="SAM" id="MobiDB-lite"/>
    </source>
</evidence>
<proteinExistence type="predicted"/>
<evidence type="ECO:0000313" key="2">
    <source>
        <dbReference type="EMBL" id="KKL14805.1"/>
    </source>
</evidence>
<reference evidence="2" key="1">
    <citation type="journal article" date="2015" name="Nature">
        <title>Complex archaea that bridge the gap between prokaryotes and eukaryotes.</title>
        <authorList>
            <person name="Spang A."/>
            <person name="Saw J.H."/>
            <person name="Jorgensen S.L."/>
            <person name="Zaremba-Niedzwiedzka K."/>
            <person name="Martijn J."/>
            <person name="Lind A.E."/>
            <person name="van Eijk R."/>
            <person name="Schleper C."/>
            <person name="Guy L."/>
            <person name="Ettema T.J."/>
        </authorList>
    </citation>
    <scope>NUCLEOTIDE SEQUENCE</scope>
</reference>
<sequence>RVETSPEIMDGVDKVNSECPVDKDS</sequence>
<comment type="caution">
    <text evidence="2">The sequence shown here is derived from an EMBL/GenBank/DDBJ whole genome shotgun (WGS) entry which is preliminary data.</text>
</comment>